<reference evidence="1 2" key="1">
    <citation type="submission" date="2017-03" db="EMBL/GenBank/DDBJ databases">
        <title>Genome of the blue death feigning beetle - Asbolus verrucosus.</title>
        <authorList>
            <person name="Rider S.D."/>
        </authorList>
    </citation>
    <scope>NUCLEOTIDE SEQUENCE [LARGE SCALE GENOMIC DNA]</scope>
    <source>
        <strain evidence="1">Butters</strain>
        <tissue evidence="1">Head and leg muscle</tissue>
    </source>
</reference>
<evidence type="ECO:0000313" key="2">
    <source>
        <dbReference type="Proteomes" id="UP000292052"/>
    </source>
</evidence>
<sequence>FLHVDDENIFLYISLNTLNPTKQMDELFNIINIDDILCGAYFTRYFIIFYRLFHRYKATFSITVGLFMHPHRRLNAYNLENNRQFLRLRAANCREFQLISTNPGHFILKRVVYPPINTAARRNSRPRTSPCIIRNTTTTRMGAR</sequence>
<proteinExistence type="predicted"/>
<protein>
    <submittedName>
        <fullName evidence="1">Uncharacterized protein</fullName>
    </submittedName>
</protein>
<dbReference type="EMBL" id="QDEB01020854">
    <property type="protein sequence ID" value="RZC41013.1"/>
    <property type="molecule type" value="Genomic_DNA"/>
</dbReference>
<keyword evidence="2" id="KW-1185">Reference proteome</keyword>
<dbReference type="OrthoDB" id="10556715at2759"/>
<gene>
    <name evidence="1" type="ORF">BDFB_005920</name>
</gene>
<dbReference type="AlphaFoldDB" id="A0A482W912"/>
<feature type="non-terminal residue" evidence="1">
    <location>
        <position position="1"/>
    </location>
</feature>
<organism evidence="1 2">
    <name type="scientific">Asbolus verrucosus</name>
    <name type="common">Desert ironclad beetle</name>
    <dbReference type="NCBI Taxonomy" id="1661398"/>
    <lineage>
        <taxon>Eukaryota</taxon>
        <taxon>Metazoa</taxon>
        <taxon>Ecdysozoa</taxon>
        <taxon>Arthropoda</taxon>
        <taxon>Hexapoda</taxon>
        <taxon>Insecta</taxon>
        <taxon>Pterygota</taxon>
        <taxon>Neoptera</taxon>
        <taxon>Endopterygota</taxon>
        <taxon>Coleoptera</taxon>
        <taxon>Polyphaga</taxon>
        <taxon>Cucujiformia</taxon>
        <taxon>Tenebrionidae</taxon>
        <taxon>Pimeliinae</taxon>
        <taxon>Asbolus</taxon>
    </lineage>
</organism>
<accession>A0A482W912</accession>
<comment type="caution">
    <text evidence="1">The sequence shown here is derived from an EMBL/GenBank/DDBJ whole genome shotgun (WGS) entry which is preliminary data.</text>
</comment>
<name>A0A482W912_ASBVE</name>
<dbReference type="Proteomes" id="UP000292052">
    <property type="component" value="Unassembled WGS sequence"/>
</dbReference>
<evidence type="ECO:0000313" key="1">
    <source>
        <dbReference type="EMBL" id="RZC41013.1"/>
    </source>
</evidence>